<reference evidence="7" key="2">
    <citation type="journal article" date="2014" name="Int. J. Syst. Evol. Microbiol.">
        <title>Complete genome of a new Firmicutes species belonging to the dominant human colonic microbiota ('Ruminococcus bicirculans') reveals two chromosomes and a selective capacity to utilize plant glucans.</title>
        <authorList>
            <consortium name="NISC Comparative Sequencing Program"/>
            <person name="Wegmann U."/>
            <person name="Louis P."/>
            <person name="Goesmann A."/>
            <person name="Henrissat B."/>
            <person name="Duncan S.H."/>
            <person name="Flint H.J."/>
        </authorList>
    </citation>
    <scope>NUCLEOTIDE SEQUENCE</scope>
    <source>
        <strain evidence="7">CCM 7403</strain>
    </source>
</reference>
<sequence>MLLSISPSSRLAAALAAAVLTLTGCSSIEGTGSKGYVTADGAVQMVPADEREKAVELTGTDLDGDPIDLADFRGDVTVVNVWGAWCAQCRVEMPDLLEAAEETEGIARFVGINIRDGSTGQAKSFVRRFGVKYPSFYSPDGKALLAFHDTIPPRAIPSTVVLDAEGRVAAAIIGILPSAATLVGVVEDVAGTKVPTEQPDDEPVDG</sequence>
<dbReference type="EMBL" id="CP038462">
    <property type="protein sequence ID" value="QCC78254.1"/>
    <property type="molecule type" value="Genomic_DNA"/>
</dbReference>
<dbReference type="Proteomes" id="UP000297025">
    <property type="component" value="Chromosome"/>
</dbReference>
<accession>A0A4P7UEC9</accession>
<dbReference type="Proteomes" id="UP000630594">
    <property type="component" value="Unassembled WGS sequence"/>
</dbReference>
<dbReference type="InterPro" id="IPR013766">
    <property type="entry name" value="Thioredoxin_domain"/>
</dbReference>
<gene>
    <name evidence="8" type="ORF">E2C04_15585</name>
    <name evidence="7" type="ORF">GCM10007231_19470</name>
</gene>
<evidence type="ECO:0000313" key="7">
    <source>
        <dbReference type="EMBL" id="GGD20440.1"/>
    </source>
</evidence>
<dbReference type="PROSITE" id="PS51352">
    <property type="entry name" value="THIOREDOXIN_2"/>
    <property type="match status" value="1"/>
</dbReference>
<dbReference type="OrthoDB" id="9796554at2"/>
<dbReference type="GO" id="GO:0030313">
    <property type="term" value="C:cell envelope"/>
    <property type="evidence" value="ECO:0007669"/>
    <property type="project" value="UniProtKB-SubCell"/>
</dbReference>
<protein>
    <submittedName>
        <fullName evidence="8">TlpA family protein disulfide reductase</fullName>
    </submittedName>
</protein>
<evidence type="ECO:0000256" key="2">
    <source>
        <dbReference type="ARBA" id="ARBA00022748"/>
    </source>
</evidence>
<dbReference type="Gene3D" id="3.40.30.10">
    <property type="entry name" value="Glutaredoxin"/>
    <property type="match status" value="1"/>
</dbReference>
<dbReference type="SUPFAM" id="SSF52833">
    <property type="entry name" value="Thioredoxin-like"/>
    <property type="match status" value="1"/>
</dbReference>
<keyword evidence="10" id="KW-1185">Reference proteome</keyword>
<feature type="domain" description="Thioredoxin" evidence="6">
    <location>
        <begin position="48"/>
        <end position="191"/>
    </location>
</feature>
<evidence type="ECO:0000259" key="6">
    <source>
        <dbReference type="PROSITE" id="PS51352"/>
    </source>
</evidence>
<dbReference type="InterPro" id="IPR050553">
    <property type="entry name" value="Thioredoxin_ResA/DsbE_sf"/>
</dbReference>
<keyword evidence="5" id="KW-0676">Redox-active center</keyword>
<dbReference type="PANTHER" id="PTHR42852">
    <property type="entry name" value="THIOL:DISULFIDE INTERCHANGE PROTEIN DSBE"/>
    <property type="match status" value="1"/>
</dbReference>
<evidence type="ECO:0000313" key="10">
    <source>
        <dbReference type="Proteomes" id="UP000630594"/>
    </source>
</evidence>
<dbReference type="AlphaFoldDB" id="A0A4P7UEC9"/>
<dbReference type="GO" id="GO:0016491">
    <property type="term" value="F:oxidoreductase activity"/>
    <property type="evidence" value="ECO:0007669"/>
    <property type="project" value="InterPro"/>
</dbReference>
<name>A0A4P7UEC9_9ACTN</name>
<dbReference type="RefSeq" id="WP_135833292.1">
    <property type="nucleotide sequence ID" value="NZ_BMCK01000003.1"/>
</dbReference>
<dbReference type="EMBL" id="BMCK01000003">
    <property type="protein sequence ID" value="GGD20440.1"/>
    <property type="molecule type" value="Genomic_DNA"/>
</dbReference>
<reference evidence="8 9" key="1">
    <citation type="journal article" date="2008" name="Int. J. Syst. Evol. Microbiol.">
        <title>Nocardioides daphniae sp. nov., isolated from Daphnia cucullata (Crustacea: Cladocera).</title>
        <authorList>
            <person name="Toth E.M."/>
            <person name="Keki Z."/>
            <person name="Homonnay Z.G."/>
            <person name="Borsodi A.K."/>
            <person name="Marialigeti K."/>
            <person name="Schumann P."/>
        </authorList>
    </citation>
    <scope>NUCLEOTIDE SEQUENCE [LARGE SCALE GENOMIC DNA]</scope>
    <source>
        <strain evidence="8 9">JCM 16608</strain>
    </source>
</reference>
<evidence type="ECO:0000313" key="8">
    <source>
        <dbReference type="EMBL" id="QCC78254.1"/>
    </source>
</evidence>
<evidence type="ECO:0000256" key="5">
    <source>
        <dbReference type="ARBA" id="ARBA00023284"/>
    </source>
</evidence>
<keyword evidence="2" id="KW-0201">Cytochrome c-type biogenesis</keyword>
<reference evidence="10" key="3">
    <citation type="journal article" date="2019" name="Int. J. Syst. Evol. Microbiol.">
        <title>The Global Catalogue of Microorganisms (GCM) 10K type strain sequencing project: providing services to taxonomists for standard genome sequencing and annotation.</title>
        <authorList>
            <consortium name="The Broad Institute Genomics Platform"/>
            <consortium name="The Broad Institute Genome Sequencing Center for Infectious Disease"/>
            <person name="Wu L."/>
            <person name="Ma J."/>
        </authorList>
    </citation>
    <scope>NUCLEOTIDE SEQUENCE [LARGE SCALE GENOMIC DNA]</scope>
    <source>
        <strain evidence="10">CCM 7403</strain>
    </source>
</reference>
<reference evidence="7" key="5">
    <citation type="submission" date="2024-05" db="EMBL/GenBank/DDBJ databases">
        <authorList>
            <person name="Sun Q."/>
            <person name="Sedlacek I."/>
        </authorList>
    </citation>
    <scope>NUCLEOTIDE SEQUENCE</scope>
    <source>
        <strain evidence="7">CCM 7403</strain>
    </source>
</reference>
<evidence type="ECO:0000256" key="4">
    <source>
        <dbReference type="ARBA" id="ARBA00023157"/>
    </source>
</evidence>
<keyword evidence="3" id="KW-0735">Signal-anchor</keyword>
<evidence type="ECO:0000256" key="3">
    <source>
        <dbReference type="ARBA" id="ARBA00022968"/>
    </source>
</evidence>
<dbReference type="Pfam" id="PF08534">
    <property type="entry name" value="Redoxin"/>
    <property type="match status" value="1"/>
</dbReference>
<comment type="subcellular location">
    <subcellularLocation>
        <location evidence="1">Cell envelope</location>
    </subcellularLocation>
</comment>
<keyword evidence="3" id="KW-0812">Transmembrane</keyword>
<reference evidence="8" key="4">
    <citation type="submission" date="2019-03" db="EMBL/GenBank/DDBJ databases">
        <authorList>
            <person name="Huang Y."/>
        </authorList>
    </citation>
    <scope>NUCLEOTIDE SEQUENCE</scope>
    <source>
        <strain evidence="8">JCM 16608</strain>
    </source>
</reference>
<proteinExistence type="predicted"/>
<dbReference type="PANTHER" id="PTHR42852:SF6">
    <property type="entry name" value="THIOL:DISULFIDE INTERCHANGE PROTEIN DSBE"/>
    <property type="match status" value="1"/>
</dbReference>
<evidence type="ECO:0000256" key="1">
    <source>
        <dbReference type="ARBA" id="ARBA00004196"/>
    </source>
</evidence>
<organism evidence="8 9">
    <name type="scientific">Nocardioides daphniae</name>
    <dbReference type="NCBI Taxonomy" id="402297"/>
    <lineage>
        <taxon>Bacteria</taxon>
        <taxon>Bacillati</taxon>
        <taxon>Actinomycetota</taxon>
        <taxon>Actinomycetes</taxon>
        <taxon>Propionibacteriales</taxon>
        <taxon>Nocardioidaceae</taxon>
        <taxon>Nocardioides</taxon>
    </lineage>
</organism>
<dbReference type="KEGG" id="ndp:E2C04_15585"/>
<dbReference type="CDD" id="cd02966">
    <property type="entry name" value="TlpA_like_family"/>
    <property type="match status" value="1"/>
</dbReference>
<dbReference type="InterPro" id="IPR036249">
    <property type="entry name" value="Thioredoxin-like_sf"/>
</dbReference>
<keyword evidence="4" id="KW-1015">Disulfide bond</keyword>
<dbReference type="GO" id="GO:0017004">
    <property type="term" value="P:cytochrome complex assembly"/>
    <property type="evidence" value="ECO:0007669"/>
    <property type="project" value="UniProtKB-KW"/>
</dbReference>
<dbReference type="InterPro" id="IPR013740">
    <property type="entry name" value="Redoxin"/>
</dbReference>
<evidence type="ECO:0000313" key="9">
    <source>
        <dbReference type="Proteomes" id="UP000297025"/>
    </source>
</evidence>